<feature type="domain" description="MaoC-like" evidence="1">
    <location>
        <begin position="18"/>
        <end position="122"/>
    </location>
</feature>
<dbReference type="PANTHER" id="PTHR43664">
    <property type="entry name" value="MONOAMINE OXIDASE-RELATED"/>
    <property type="match status" value="1"/>
</dbReference>
<dbReference type="CDD" id="cd03454">
    <property type="entry name" value="YdeM"/>
    <property type="match status" value="1"/>
</dbReference>
<dbReference type="AlphaFoldDB" id="A0A6N1X7Y0"/>
<keyword evidence="3" id="KW-1185">Reference proteome</keyword>
<organism evidence="2 3">
    <name type="scientific">Comamonas antarctica</name>
    <dbReference type="NCBI Taxonomy" id="2743470"/>
    <lineage>
        <taxon>Bacteria</taxon>
        <taxon>Pseudomonadati</taxon>
        <taxon>Pseudomonadota</taxon>
        <taxon>Betaproteobacteria</taxon>
        <taxon>Burkholderiales</taxon>
        <taxon>Comamonadaceae</taxon>
        <taxon>Comamonas</taxon>
    </lineage>
</organism>
<dbReference type="Proteomes" id="UP000509579">
    <property type="component" value="Chromosome"/>
</dbReference>
<evidence type="ECO:0000313" key="3">
    <source>
        <dbReference type="Proteomes" id="UP000509579"/>
    </source>
</evidence>
<dbReference type="InterPro" id="IPR052342">
    <property type="entry name" value="MCH/BMMD"/>
</dbReference>
<protein>
    <submittedName>
        <fullName evidence="2">MaoC family dehydratase</fullName>
    </submittedName>
</protein>
<sequence>MSTTDASTSVSYLDDLAPGQRFVGSMRLQVDAQRIKSFAAEFDPQPFHLDDDAARGTLFRGLAASGWHTAALTMRLLVGKDFPLAGGIVGAGFDELRWPLPVRPGDTLRVECEVLEVRPSKSRPEQGLLKLRTTTFNQHDQAVQISVGTLVVPRRGKGS</sequence>
<dbReference type="Pfam" id="PF01575">
    <property type="entry name" value="MaoC_dehydratas"/>
    <property type="match status" value="1"/>
</dbReference>
<name>A0A6N1X7Y0_9BURK</name>
<dbReference type="SUPFAM" id="SSF54637">
    <property type="entry name" value="Thioesterase/thiol ester dehydrase-isomerase"/>
    <property type="match status" value="1"/>
</dbReference>
<dbReference type="InterPro" id="IPR029069">
    <property type="entry name" value="HotDog_dom_sf"/>
</dbReference>
<dbReference type="KEGG" id="aant:HUK68_13750"/>
<dbReference type="EMBL" id="CP054840">
    <property type="protein sequence ID" value="QKV53870.1"/>
    <property type="molecule type" value="Genomic_DNA"/>
</dbReference>
<accession>A0A6N1X7Y0</accession>
<dbReference type="PANTHER" id="PTHR43664:SF1">
    <property type="entry name" value="BETA-METHYLMALYL-COA DEHYDRATASE"/>
    <property type="match status" value="1"/>
</dbReference>
<proteinExistence type="predicted"/>
<reference evidence="2 3" key="1">
    <citation type="submission" date="2020-06" db="EMBL/GenBank/DDBJ databases">
        <title>Acidovorax antarctica sp. nov., isolated from Corinth ice sheet soil, Antarctic Fields Peninsula.</title>
        <authorList>
            <person name="Xu Q."/>
            <person name="Peng F."/>
        </authorList>
    </citation>
    <scope>NUCLEOTIDE SEQUENCE [LARGE SCALE GENOMIC DNA]</scope>
    <source>
        <strain evidence="2 3">16-35-5</strain>
    </source>
</reference>
<evidence type="ECO:0000259" key="1">
    <source>
        <dbReference type="Pfam" id="PF01575"/>
    </source>
</evidence>
<dbReference type="RefSeq" id="WP_175504676.1">
    <property type="nucleotide sequence ID" value="NZ_CP054840.1"/>
</dbReference>
<dbReference type="InterPro" id="IPR002539">
    <property type="entry name" value="MaoC-like_dom"/>
</dbReference>
<evidence type="ECO:0000313" key="2">
    <source>
        <dbReference type="EMBL" id="QKV53870.1"/>
    </source>
</evidence>
<dbReference type="Gene3D" id="3.10.129.10">
    <property type="entry name" value="Hotdog Thioesterase"/>
    <property type="match status" value="1"/>
</dbReference>
<gene>
    <name evidence="2" type="ORF">HUK68_13750</name>
</gene>